<dbReference type="Proteomes" id="UP000011717">
    <property type="component" value="Unassembled WGS sequence"/>
</dbReference>
<feature type="domain" description="Thiamine phosphate synthase/TenI" evidence="1">
    <location>
        <begin position="82"/>
        <end position="177"/>
    </location>
</feature>
<proteinExistence type="predicted"/>
<name>M2U7L6_9SPHN</name>
<dbReference type="InterPro" id="IPR022998">
    <property type="entry name" value="ThiamineP_synth_TenI"/>
</dbReference>
<protein>
    <submittedName>
        <fullName evidence="2">Thiamine monophosphate synthase</fullName>
    </submittedName>
</protein>
<dbReference type="PATRIC" id="fig|1234595.3.peg.970"/>
<organism evidence="2 3">
    <name type="scientific">Pacificimonas flava</name>
    <dbReference type="NCBI Taxonomy" id="1234595"/>
    <lineage>
        <taxon>Bacteria</taxon>
        <taxon>Pseudomonadati</taxon>
        <taxon>Pseudomonadota</taxon>
        <taxon>Alphaproteobacteria</taxon>
        <taxon>Sphingomonadales</taxon>
        <taxon>Sphingosinicellaceae</taxon>
        <taxon>Pacificimonas</taxon>
    </lineage>
</organism>
<evidence type="ECO:0000313" key="3">
    <source>
        <dbReference type="Proteomes" id="UP000011717"/>
    </source>
</evidence>
<evidence type="ECO:0000259" key="1">
    <source>
        <dbReference type="Pfam" id="PF02581"/>
    </source>
</evidence>
<evidence type="ECO:0000313" key="2">
    <source>
        <dbReference type="EMBL" id="EMD83997.1"/>
    </source>
</evidence>
<reference evidence="2 3" key="1">
    <citation type="journal article" date="2013" name="Genome Announc.">
        <title>Draft Genome Sequence of Strain JLT2015T, Belonging to the Family Sphingomonadaceae of the Alphaproteobacteria.</title>
        <authorList>
            <person name="Tang K."/>
            <person name="Liu K."/>
            <person name="Li S."/>
            <person name="Jiao N."/>
        </authorList>
    </citation>
    <scope>NUCLEOTIDE SEQUENCE [LARGE SCALE GENOMIC DNA]</scope>
    <source>
        <strain evidence="2 3">JLT2015</strain>
    </source>
</reference>
<keyword evidence="3" id="KW-1185">Reference proteome</keyword>
<gene>
    <name evidence="2" type="ORF">C725_0969</name>
</gene>
<dbReference type="InterPro" id="IPR013785">
    <property type="entry name" value="Aldolase_TIM"/>
</dbReference>
<comment type="caution">
    <text evidence="2">The sequence shown here is derived from an EMBL/GenBank/DDBJ whole genome shotgun (WGS) entry which is preliminary data.</text>
</comment>
<dbReference type="AlphaFoldDB" id="M2U7L6"/>
<dbReference type="Pfam" id="PF02581">
    <property type="entry name" value="TMP-TENI"/>
    <property type="match status" value="1"/>
</dbReference>
<dbReference type="Gene3D" id="3.20.20.70">
    <property type="entry name" value="Aldolase class I"/>
    <property type="match status" value="1"/>
</dbReference>
<dbReference type="SUPFAM" id="SSF51391">
    <property type="entry name" value="Thiamin phosphate synthase"/>
    <property type="match status" value="1"/>
</dbReference>
<dbReference type="RefSeq" id="WP_008600497.1">
    <property type="nucleotide sequence ID" value="NZ_AMRV01000002.1"/>
</dbReference>
<dbReference type="OrthoDB" id="8446047at2"/>
<dbReference type="InterPro" id="IPR036206">
    <property type="entry name" value="ThiamineP_synth_sf"/>
</dbReference>
<dbReference type="EMBL" id="AMRV01000002">
    <property type="protein sequence ID" value="EMD83997.1"/>
    <property type="molecule type" value="Genomic_DNA"/>
</dbReference>
<sequence length="197" mass="21560">MRGRKTLPERWLFTDERQGAALWHALDRLPRGSGVVFRHYGAANRAALLRKVRAAARRRGLLLVAAEAETLTMRIPQHANRYRRRPGALTASAHGVPDLIRAKRNGAALAFLSPVFPTASHPGARTLGAVRFGLMLRQARLGQGERRMRVGALGGMSERAFARMKAVGATAWGAIDALSKMETTGRRPKSAAKPARR</sequence>
<accession>M2U7L6</accession>